<dbReference type="InterPro" id="IPR051418">
    <property type="entry name" value="Spondin/Thrombospondin_T1"/>
</dbReference>
<dbReference type="FunFam" id="2.60.40.2130:FF:000002">
    <property type="entry name" value="Putative Spondin-1"/>
    <property type="match status" value="1"/>
</dbReference>
<dbReference type="PANTHER" id="PTHR11311">
    <property type="entry name" value="SPONDIN"/>
    <property type="match status" value="1"/>
</dbReference>
<dbReference type="NCBIfam" id="NF038123">
    <property type="entry name" value="NF038123_dom"/>
    <property type="match status" value="2"/>
</dbReference>
<dbReference type="CDD" id="cd08544">
    <property type="entry name" value="Reeler"/>
    <property type="match status" value="2"/>
</dbReference>
<dbReference type="PANTHER" id="PTHR11311:SF16">
    <property type="entry name" value="SPONDIN-1"/>
    <property type="match status" value="1"/>
</dbReference>
<dbReference type="Proteomes" id="UP000648187">
    <property type="component" value="Unassembled WGS sequence"/>
</dbReference>
<keyword evidence="4" id="KW-1015">Disulfide bond</keyword>
<dbReference type="InterPro" id="IPR038678">
    <property type="entry name" value="Spondin_N_sf"/>
</dbReference>
<evidence type="ECO:0000313" key="8">
    <source>
        <dbReference type="EMBL" id="KAF9423109.1"/>
    </source>
</evidence>
<proteinExistence type="predicted"/>
<evidence type="ECO:0008006" key="10">
    <source>
        <dbReference type="Google" id="ProtNLM"/>
    </source>
</evidence>
<feature type="non-terminal residue" evidence="8">
    <location>
        <position position="1069"/>
    </location>
</feature>
<dbReference type="Pfam" id="PF06468">
    <property type="entry name" value="Spond_N"/>
    <property type="match status" value="2"/>
</dbReference>
<dbReference type="InterPro" id="IPR002861">
    <property type="entry name" value="Reeler_dom"/>
</dbReference>
<evidence type="ECO:0000256" key="3">
    <source>
        <dbReference type="ARBA" id="ARBA00022737"/>
    </source>
</evidence>
<evidence type="ECO:0000259" key="7">
    <source>
        <dbReference type="PROSITE" id="PS51020"/>
    </source>
</evidence>
<feature type="compositionally biased region" description="Acidic residues" evidence="5">
    <location>
        <begin position="972"/>
        <end position="990"/>
    </location>
</feature>
<feature type="domain" description="Spondin" evidence="7">
    <location>
        <begin position="750"/>
        <end position="942"/>
    </location>
</feature>
<feature type="region of interest" description="Disordered" evidence="5">
    <location>
        <begin position="387"/>
        <end position="440"/>
    </location>
</feature>
<feature type="region of interest" description="Disordered" evidence="5">
    <location>
        <begin position="913"/>
        <end position="936"/>
    </location>
</feature>
<feature type="domain" description="Reelin" evidence="6">
    <location>
        <begin position="1"/>
        <end position="167"/>
    </location>
</feature>
<dbReference type="InterPro" id="IPR042307">
    <property type="entry name" value="Reeler_sf"/>
</dbReference>
<name>A0A835GS55_SPOEX</name>
<dbReference type="GO" id="GO:0007155">
    <property type="term" value="P:cell adhesion"/>
    <property type="evidence" value="ECO:0007669"/>
    <property type="project" value="TreeGrafter"/>
</dbReference>
<feature type="region of interest" description="Disordered" evidence="5">
    <location>
        <begin position="1"/>
        <end position="25"/>
    </location>
</feature>
<dbReference type="PROSITE" id="PS51019">
    <property type="entry name" value="REELIN"/>
    <property type="match status" value="2"/>
</dbReference>
<dbReference type="PROSITE" id="PS51020">
    <property type="entry name" value="SPONDIN"/>
    <property type="match status" value="2"/>
</dbReference>
<protein>
    <recommendedName>
        <fullName evidence="10">Spondin-1</fullName>
    </recommendedName>
</protein>
<dbReference type="EMBL" id="JACKWZ010000011">
    <property type="protein sequence ID" value="KAF9423109.1"/>
    <property type="molecule type" value="Genomic_DNA"/>
</dbReference>
<sequence>MTLASGFRCDRRPYGSNTQPSEPDGRFKLEIVGVDNNAYIPEQLYTVQITETDGQSHFTSFMISAEGDIKPDPKNPRRLISMYPGELRPQTTTTAKYSDRCLYSVEQAMASYKTSVSVYWQAPSSGNGCVTLRAMVAINDEVWYEDGVPLTQKVCEDLRQPDDVAPQLNLECGICDEAKYELTFTGIWSRNTHPYLYPENDWLPRYSDLVGASHNADYILWMPGNLASEGFRDLAEHANSSVLEAEIRGKIGDGVRTLIKGKGHGYRKMFLPTYSFFRVDKENHLFSAVVAFTPSPDWFLGVTRFELCQEDNTWLKERELNLFPWDAGTDSGVSYESPNIVTYPQDSISRVEMSSYDKNSPFYEVDMKDMHPFGKFHIKLIRTYHRDCEEESTEESPATEAPKTSEEEPAETSEEAKPEPPEPSRYQTQLDSAEDGRESPLVTEAEIVTVAPENCPMSKWQEWSACDGECEDGKVVGIRWRERYHLVDGIPVEKYDPHARHHPRKEVSKYCKAHVATFEKEACEDECTNSEEEDDLTVERRIMAPVLPGGKWHSNRRDLKMKNNVYTYSRHIILCLILLLKTCSCLYEVCDRRPLGTNTDPLPPDNRFLIDVYGIRDNMYIPKEEYSVRLFSRDGVSSFIAFTISIREDTTENKNNPRKPILLSPGKLEPLPNSNNTKVLTTCNNTVIQSDITPKTYVEAKWTAPEKDNKCVTVFAVVAVRPDVWYSFEGPLSQRICEDRRKADDMQPMENYNCQVCEDARYKLIFEGMWSYNTHPTMYPPEDLVARFSDVVGASHSNDFSPFKYNSDATDGLKLLAEQGNTTNLEVEIYQRLGTDVRTVIKARAPPSTNMKTISTFRASRKHHMVSLATAIVPSPDWFLGVANLELCDAKTHEWADNVIFNLYPMDAGTDSGKKFDSSNEATAPPQPISTAKIDANIPKEQLKPFARLVFQLIRTYYNPNCTEETTFTEETGGEGESGDNTDDGSDEGEYTNRVDNRPSPPTSTTSEEPPSIDPDSSPECPMTPWEDWQECAGECIDNKLNGYQIRFRYHVGDPSSDCLKMPLTDMQN</sequence>
<comment type="caution">
    <text evidence="8">The sequence shown here is derived from an EMBL/GenBank/DDBJ whole genome shotgun (WGS) entry which is preliminary data.</text>
</comment>
<dbReference type="Gene3D" id="2.60.40.2130">
    <property type="entry name" value="F-spondin domain"/>
    <property type="match status" value="2"/>
</dbReference>
<keyword evidence="2" id="KW-0272">Extracellular matrix</keyword>
<dbReference type="AlphaFoldDB" id="A0A835GS55"/>
<evidence type="ECO:0000256" key="1">
    <source>
        <dbReference type="ARBA" id="ARBA00004498"/>
    </source>
</evidence>
<evidence type="ECO:0000256" key="4">
    <source>
        <dbReference type="ARBA" id="ARBA00023157"/>
    </source>
</evidence>
<keyword evidence="2" id="KW-0964">Secreted</keyword>
<gene>
    <name evidence="8" type="ORF">HW555_001413</name>
</gene>
<feature type="domain" description="Spondin" evidence="7">
    <location>
        <begin position="168"/>
        <end position="361"/>
    </location>
</feature>
<evidence type="ECO:0000256" key="2">
    <source>
        <dbReference type="ARBA" id="ARBA00022530"/>
    </source>
</evidence>
<evidence type="ECO:0000256" key="5">
    <source>
        <dbReference type="SAM" id="MobiDB-lite"/>
    </source>
</evidence>
<dbReference type="GO" id="GO:0031012">
    <property type="term" value="C:extracellular matrix"/>
    <property type="evidence" value="ECO:0007669"/>
    <property type="project" value="TreeGrafter"/>
</dbReference>
<evidence type="ECO:0000259" key="6">
    <source>
        <dbReference type="PROSITE" id="PS51019"/>
    </source>
</evidence>
<reference evidence="8" key="1">
    <citation type="submission" date="2020-08" db="EMBL/GenBank/DDBJ databases">
        <title>Spodoptera exigua strain:BAW_Kor-Di-RS1 Genome sequencing and assembly.</title>
        <authorList>
            <person name="Kim J."/>
            <person name="Nam H.Y."/>
            <person name="Kwon M."/>
            <person name="Choi J.H."/>
            <person name="Cho S.R."/>
            <person name="Kim G.-H."/>
        </authorList>
    </citation>
    <scope>NUCLEOTIDE SEQUENCE</scope>
    <source>
        <strain evidence="8">BAW_Kor-Di-RS1</strain>
        <tissue evidence="8">Whole-body</tissue>
    </source>
</reference>
<feature type="domain" description="Reelin" evidence="6">
    <location>
        <begin position="575"/>
        <end position="749"/>
    </location>
</feature>
<evidence type="ECO:0000313" key="9">
    <source>
        <dbReference type="Proteomes" id="UP000648187"/>
    </source>
</evidence>
<keyword evidence="3" id="KW-0677">Repeat</keyword>
<dbReference type="InterPro" id="IPR036383">
    <property type="entry name" value="TSP1_rpt_sf"/>
</dbReference>
<keyword evidence="9" id="KW-1185">Reference proteome</keyword>
<dbReference type="Gene3D" id="2.60.40.4060">
    <property type="entry name" value="Reeler domain"/>
    <property type="match status" value="2"/>
</dbReference>
<dbReference type="SUPFAM" id="SSF82895">
    <property type="entry name" value="TSP-1 type 1 repeat"/>
    <property type="match status" value="1"/>
</dbReference>
<feature type="region of interest" description="Disordered" evidence="5">
    <location>
        <begin position="964"/>
        <end position="1025"/>
    </location>
</feature>
<organism evidence="8 9">
    <name type="scientific">Spodoptera exigua</name>
    <name type="common">Beet armyworm</name>
    <name type="synonym">Noctua fulgens</name>
    <dbReference type="NCBI Taxonomy" id="7107"/>
    <lineage>
        <taxon>Eukaryota</taxon>
        <taxon>Metazoa</taxon>
        <taxon>Ecdysozoa</taxon>
        <taxon>Arthropoda</taxon>
        <taxon>Hexapoda</taxon>
        <taxon>Insecta</taxon>
        <taxon>Pterygota</taxon>
        <taxon>Neoptera</taxon>
        <taxon>Endopterygota</taxon>
        <taxon>Lepidoptera</taxon>
        <taxon>Glossata</taxon>
        <taxon>Ditrysia</taxon>
        <taxon>Noctuoidea</taxon>
        <taxon>Noctuidae</taxon>
        <taxon>Amphipyrinae</taxon>
        <taxon>Spodoptera</taxon>
    </lineage>
</organism>
<comment type="subcellular location">
    <subcellularLocation>
        <location evidence="1">Secreted</location>
        <location evidence="1">Extracellular space</location>
        <location evidence="1">Extracellular matrix</location>
    </subcellularLocation>
</comment>
<accession>A0A835GS55</accession>
<feature type="compositionally biased region" description="Low complexity" evidence="5">
    <location>
        <begin position="1003"/>
        <end position="1020"/>
    </location>
</feature>
<dbReference type="Pfam" id="PF02014">
    <property type="entry name" value="Reeler"/>
    <property type="match status" value="2"/>
</dbReference>
<dbReference type="InterPro" id="IPR009465">
    <property type="entry name" value="Spondin_N"/>
</dbReference>